<sequence length="76" mass="8895">AWYRRDNQMANNLQQLMDNVQEHFGVILKDKQREAMVTFMSGYDVFVVQPTGYGNSVIFGFLPYAFHLYKGKAVYH</sequence>
<evidence type="ECO:0000313" key="1">
    <source>
        <dbReference type="EnsemblMetazoa" id="Aqu2.1.23487_001"/>
    </source>
</evidence>
<dbReference type="SUPFAM" id="SSF52540">
    <property type="entry name" value="P-loop containing nucleoside triphosphate hydrolases"/>
    <property type="match status" value="1"/>
</dbReference>
<dbReference type="EnsemblMetazoa" id="Aqu2.1.23487_001">
    <property type="protein sequence ID" value="Aqu2.1.23487_001"/>
    <property type="gene ID" value="Aqu2.1.23487"/>
</dbReference>
<accession>A0A1X7U6D7</accession>
<name>A0A1X7U6D7_AMPQE</name>
<protein>
    <submittedName>
        <fullName evidence="1">Uncharacterized protein</fullName>
    </submittedName>
</protein>
<dbReference type="InParanoid" id="A0A1X7U6D7"/>
<dbReference type="Gene3D" id="3.40.50.300">
    <property type="entry name" value="P-loop containing nucleotide triphosphate hydrolases"/>
    <property type="match status" value="1"/>
</dbReference>
<reference evidence="1" key="1">
    <citation type="submission" date="2017-05" db="UniProtKB">
        <authorList>
            <consortium name="EnsemblMetazoa"/>
        </authorList>
    </citation>
    <scope>IDENTIFICATION</scope>
</reference>
<dbReference type="OrthoDB" id="5982332at2759"/>
<dbReference type="AlphaFoldDB" id="A0A1X7U6D7"/>
<dbReference type="InterPro" id="IPR027417">
    <property type="entry name" value="P-loop_NTPase"/>
</dbReference>
<proteinExistence type="predicted"/>
<organism evidence="1">
    <name type="scientific">Amphimedon queenslandica</name>
    <name type="common">Sponge</name>
    <dbReference type="NCBI Taxonomy" id="400682"/>
    <lineage>
        <taxon>Eukaryota</taxon>
        <taxon>Metazoa</taxon>
        <taxon>Porifera</taxon>
        <taxon>Demospongiae</taxon>
        <taxon>Heteroscleromorpha</taxon>
        <taxon>Haplosclerida</taxon>
        <taxon>Niphatidae</taxon>
        <taxon>Amphimedon</taxon>
    </lineage>
</organism>